<dbReference type="AlphaFoldDB" id="A0A0N4TI79"/>
<accession>A0A0N4TI79</accession>
<keyword evidence="3 5" id="KW-1133">Transmembrane helix</keyword>
<dbReference type="PANTHER" id="PTHR11040">
    <property type="entry name" value="ZINC/IRON TRANSPORTER"/>
    <property type="match status" value="1"/>
</dbReference>
<feature type="transmembrane region" description="Helical" evidence="5">
    <location>
        <begin position="187"/>
        <end position="210"/>
    </location>
</feature>
<comment type="subcellular location">
    <subcellularLocation>
        <location evidence="1">Membrane</location>
        <topology evidence="1">Multi-pass membrane protein</topology>
    </subcellularLocation>
</comment>
<dbReference type="WBParaSite" id="BPAG_0000792501-mRNA-1">
    <property type="protein sequence ID" value="BPAG_0000792501-mRNA-1"/>
    <property type="gene ID" value="BPAG_0000792501"/>
</dbReference>
<evidence type="ECO:0000256" key="2">
    <source>
        <dbReference type="ARBA" id="ARBA00022692"/>
    </source>
</evidence>
<evidence type="ECO:0000313" key="6">
    <source>
        <dbReference type="WBParaSite" id="BPAG_0000792501-mRNA-1"/>
    </source>
</evidence>
<evidence type="ECO:0000256" key="3">
    <source>
        <dbReference type="ARBA" id="ARBA00022989"/>
    </source>
</evidence>
<keyword evidence="2 5" id="KW-0812">Transmembrane</keyword>
<organism evidence="6">
    <name type="scientific">Brugia pahangi</name>
    <name type="common">Filarial nematode worm</name>
    <dbReference type="NCBI Taxonomy" id="6280"/>
    <lineage>
        <taxon>Eukaryota</taxon>
        <taxon>Metazoa</taxon>
        <taxon>Ecdysozoa</taxon>
        <taxon>Nematoda</taxon>
        <taxon>Chromadorea</taxon>
        <taxon>Rhabditida</taxon>
        <taxon>Spirurina</taxon>
        <taxon>Spiruromorpha</taxon>
        <taxon>Filarioidea</taxon>
        <taxon>Onchocercidae</taxon>
        <taxon>Brugia</taxon>
    </lineage>
</organism>
<feature type="transmembrane region" description="Helical" evidence="5">
    <location>
        <begin position="260"/>
        <end position="280"/>
    </location>
</feature>
<feature type="transmembrane region" description="Helical" evidence="5">
    <location>
        <begin position="222"/>
        <end position="240"/>
    </location>
</feature>
<dbReference type="STRING" id="6280.A0A0N4TI79"/>
<evidence type="ECO:0000256" key="5">
    <source>
        <dbReference type="SAM" id="Phobius"/>
    </source>
</evidence>
<proteinExistence type="predicted"/>
<feature type="transmembrane region" description="Helical" evidence="5">
    <location>
        <begin position="12"/>
        <end position="34"/>
    </location>
</feature>
<dbReference type="Pfam" id="PF02535">
    <property type="entry name" value="Zip"/>
    <property type="match status" value="2"/>
</dbReference>
<reference evidence="6" key="1">
    <citation type="submission" date="2017-02" db="UniProtKB">
        <authorList>
            <consortium name="WormBaseParasite"/>
        </authorList>
    </citation>
    <scope>IDENTIFICATION</scope>
</reference>
<name>A0A0N4TI79_BRUPA</name>
<dbReference type="InterPro" id="IPR003689">
    <property type="entry name" value="ZIP"/>
</dbReference>
<sequence length="294" mass="33302">LFILSRTDLAVSLGNCFASGIFLSSCFLSLLPHIRKHEEHIRNMWISTVGHTDSSSYIFLNSELVVLMSFLLVLSLEEVGSIFEVLFLYFLMPLTKVFWRHAEIEAMRDSASFAGNCNPAPFKSIFLFSKFNNFVRKIPQCFIFSQEKLLIDPFYSLLTAVMIHEVLCSFGLGVSLAQQKTTAERTFISSLILASGIPMGMSSSILVILFSDKFHRNVHTILLIRFVLEGFAAGAFIYVACVEILNSEMSVHNHGTRQGLFKALAVIISLFTFFFVNIIFGQRLHYSLRYFNIL</sequence>
<evidence type="ECO:0000256" key="1">
    <source>
        <dbReference type="ARBA" id="ARBA00004141"/>
    </source>
</evidence>
<feature type="transmembrane region" description="Helical" evidence="5">
    <location>
        <begin position="154"/>
        <end position="175"/>
    </location>
</feature>
<protein>
    <submittedName>
        <fullName evidence="6">Zinc transporter ZIP1</fullName>
    </submittedName>
</protein>
<keyword evidence="4 5" id="KW-0472">Membrane</keyword>
<dbReference type="GO" id="GO:0005385">
    <property type="term" value="F:zinc ion transmembrane transporter activity"/>
    <property type="evidence" value="ECO:0007669"/>
    <property type="project" value="TreeGrafter"/>
</dbReference>
<dbReference type="GO" id="GO:0005886">
    <property type="term" value="C:plasma membrane"/>
    <property type="evidence" value="ECO:0007669"/>
    <property type="project" value="TreeGrafter"/>
</dbReference>
<evidence type="ECO:0000256" key="4">
    <source>
        <dbReference type="ARBA" id="ARBA00023136"/>
    </source>
</evidence>
<dbReference type="PANTHER" id="PTHR11040:SF208">
    <property type="entry name" value="ZINC_IRON PERMEASE"/>
    <property type="match status" value="1"/>
</dbReference>